<dbReference type="Pfam" id="PF13304">
    <property type="entry name" value="AAA_21"/>
    <property type="match status" value="1"/>
</dbReference>
<accession>A0A8I0KLA4</accession>
<dbReference type="GO" id="GO:0016887">
    <property type="term" value="F:ATP hydrolysis activity"/>
    <property type="evidence" value="ECO:0007669"/>
    <property type="project" value="InterPro"/>
</dbReference>
<protein>
    <submittedName>
        <fullName evidence="2">ATP-binding protein</fullName>
    </submittedName>
</protein>
<keyword evidence="2" id="KW-0547">Nucleotide-binding</keyword>
<proteinExistence type="predicted"/>
<dbReference type="PANTHER" id="PTHR43581">
    <property type="entry name" value="ATP/GTP PHOSPHATASE"/>
    <property type="match status" value="1"/>
</dbReference>
<organism evidence="2 3">
    <name type="scientific">Citrobacter braakii</name>
    <dbReference type="NCBI Taxonomy" id="57706"/>
    <lineage>
        <taxon>Bacteria</taxon>
        <taxon>Pseudomonadati</taxon>
        <taxon>Pseudomonadota</taxon>
        <taxon>Gammaproteobacteria</taxon>
        <taxon>Enterobacterales</taxon>
        <taxon>Enterobacteriaceae</taxon>
        <taxon>Citrobacter</taxon>
        <taxon>Citrobacter freundii complex</taxon>
    </lineage>
</organism>
<reference evidence="2" key="1">
    <citation type="submission" date="2020-09" db="EMBL/GenBank/DDBJ databases">
        <title>Characterization of IncC plasmids in Enterobacterales of food-producing animals originating from China.</title>
        <authorList>
            <person name="Zhang Y."/>
            <person name="Lei C.-W."/>
        </authorList>
    </citation>
    <scope>NUCLEOTIDE SEQUENCE</scope>
    <source>
        <strain evidence="2">CC1</strain>
    </source>
</reference>
<name>A0A8I0KLA4_CITBR</name>
<gene>
    <name evidence="2" type="ORF">ID160_05960</name>
</gene>
<dbReference type="GO" id="GO:0005524">
    <property type="term" value="F:ATP binding"/>
    <property type="evidence" value="ECO:0007669"/>
    <property type="project" value="UniProtKB-KW"/>
</dbReference>
<dbReference type="PANTHER" id="PTHR43581:SF4">
    <property type="entry name" value="ATP_GTP PHOSPHATASE"/>
    <property type="match status" value="1"/>
</dbReference>
<dbReference type="EMBL" id="JACXSK010000002">
    <property type="protein sequence ID" value="MBD3122210.1"/>
    <property type="molecule type" value="Genomic_DNA"/>
</dbReference>
<feature type="domain" description="ATPase AAA-type core" evidence="1">
    <location>
        <begin position="16"/>
        <end position="285"/>
    </location>
</feature>
<dbReference type="AlphaFoldDB" id="A0A8I0KLA4"/>
<evidence type="ECO:0000313" key="3">
    <source>
        <dbReference type="Proteomes" id="UP000605024"/>
    </source>
</evidence>
<keyword evidence="2" id="KW-0067">ATP-binding</keyword>
<dbReference type="CDD" id="cd00267">
    <property type="entry name" value="ABC_ATPase"/>
    <property type="match status" value="1"/>
</dbReference>
<dbReference type="SUPFAM" id="SSF52540">
    <property type="entry name" value="P-loop containing nucleoside triphosphate hydrolases"/>
    <property type="match status" value="1"/>
</dbReference>
<evidence type="ECO:0000259" key="1">
    <source>
        <dbReference type="Pfam" id="PF13304"/>
    </source>
</evidence>
<dbReference type="InterPro" id="IPR027417">
    <property type="entry name" value="P-loop_NTPase"/>
</dbReference>
<dbReference type="InterPro" id="IPR051396">
    <property type="entry name" value="Bact_Antivir_Def_Nuclease"/>
</dbReference>
<dbReference type="Proteomes" id="UP000605024">
    <property type="component" value="Unassembled WGS sequence"/>
</dbReference>
<comment type="caution">
    <text evidence="2">The sequence shown here is derived from an EMBL/GenBank/DDBJ whole genome shotgun (WGS) entry which is preliminary data.</text>
</comment>
<dbReference type="InterPro" id="IPR003959">
    <property type="entry name" value="ATPase_AAA_core"/>
</dbReference>
<evidence type="ECO:0000313" key="2">
    <source>
        <dbReference type="EMBL" id="MBD3122210.1"/>
    </source>
</evidence>
<dbReference type="RefSeq" id="WP_097743146.1">
    <property type="nucleotide sequence ID" value="NZ_JACXSK010000002.1"/>
</dbReference>
<dbReference type="Gene3D" id="3.40.50.300">
    <property type="entry name" value="P-loop containing nucleotide triphosphate hydrolases"/>
    <property type="match status" value="1"/>
</dbReference>
<sequence>MLDAKKIVHSSKDYFVLVGKNGSGKSRLLHELAEDIHTIGYSTIAVSNTLFDKFEVHPQSLNYNYIGTKLGRNFPSQAIKKTLSTKNQNRISRVFSVLKYIGYDSRLGVKVKFRKKFKDAMKYSKNKSGDYYPVYFDDSDLEISDDLKMAINKAIHQIEYGYSALVWLNDNDNVFYEGDFDSYLQLLRFERLLKKANIISSIELFLSKDDLSFPLTYASSGELSFIALLVHIAFCVSDSSFIFIDEPENSLHPKWQNEYFELLEGAIGYNRCTIVVATHSPLIINSLSDKNKASIYKRENNGFYEVNAFDDNAEELYIDYFDTLTPKNRALSNRCVDIIDLFSSGSISLANAKEKLLKYVDMTNDVAQRKFLQGVDLLLNKVAKEKGRKA</sequence>